<evidence type="ECO:0000256" key="1">
    <source>
        <dbReference type="ARBA" id="ARBA00022723"/>
    </source>
</evidence>
<comment type="catalytic activity">
    <reaction evidence="5">
        <text>N-formimidoyl-L-glutamate + H2O = formamide + L-glutamate</text>
        <dbReference type="Rhea" id="RHEA:22492"/>
        <dbReference type="ChEBI" id="CHEBI:15377"/>
        <dbReference type="ChEBI" id="CHEBI:16397"/>
        <dbReference type="ChEBI" id="CHEBI:29985"/>
        <dbReference type="ChEBI" id="CHEBI:58928"/>
        <dbReference type="EC" id="3.5.3.8"/>
    </reaction>
</comment>
<dbReference type="Gene3D" id="3.40.800.10">
    <property type="entry name" value="Ureohydrolase domain"/>
    <property type="match status" value="1"/>
</dbReference>
<dbReference type="Proteomes" id="UP000000749">
    <property type="component" value="Chromosome"/>
</dbReference>
<feature type="binding site" evidence="5">
    <location>
        <position position="254"/>
    </location>
    <ligand>
        <name>Mn(2+)</name>
        <dbReference type="ChEBI" id="CHEBI:29035"/>
        <label>2</label>
    </ligand>
</feature>
<accession>A0A0H3ME65</accession>
<dbReference type="GO" id="GO:0019556">
    <property type="term" value="P:L-histidine catabolic process to glutamate and formamide"/>
    <property type="evidence" value="ECO:0007669"/>
    <property type="project" value="UniProtKB-UniRule"/>
</dbReference>
<dbReference type="InterPro" id="IPR006035">
    <property type="entry name" value="Ureohydrolase"/>
</dbReference>
<dbReference type="KEGG" id="ect:ECIAI39_0692"/>
<keyword evidence="3 5" id="KW-0369">Histidine metabolism</keyword>
<dbReference type="GO" id="GO:0030145">
    <property type="term" value="F:manganese ion binding"/>
    <property type="evidence" value="ECO:0007669"/>
    <property type="project" value="UniProtKB-UniRule"/>
</dbReference>
<comment type="similarity">
    <text evidence="5 7">Belongs to the arginase family.</text>
</comment>
<sequence length="329" mass="35565">MSGADCRRKKELVMKQTFLPWSGRVDSQETGISTRWHQHVQPFSEQSHGGCTLIGFAVDDGVQRNGGRAGAAGGPGALRSMLGNMPVLCEGAIFDMGDVQSEDHALESAQNRLAANVSTAIARGSLPVVLGGGHEVAWGTFQGIMQSRPDIQRLLIVNLDAHFDLRMAEQANSGTPFRQMQEWNAQHGKPFHYRVLGISRFANTQALFDRADCLGVRYWLDESLQFERGLHEIANALSADIQACDAIYLTICLDVLPGYQAPGVSAPSPLGVPLNIAEAIVNLIAGSEKLIAADIAELNPDLDRDNLTAKVAARLAATIVRRGKTDRTN</sequence>
<keyword evidence="2 5" id="KW-0378">Hydrolase</keyword>
<organism evidence="8 9">
    <name type="scientific">Escherichia coli O7:K1 (strain IAI39 / ExPEC)</name>
    <dbReference type="NCBI Taxonomy" id="585057"/>
    <lineage>
        <taxon>Bacteria</taxon>
        <taxon>Pseudomonadati</taxon>
        <taxon>Pseudomonadota</taxon>
        <taxon>Gammaproteobacteria</taxon>
        <taxon>Enterobacterales</taxon>
        <taxon>Enterobacteriaceae</taxon>
        <taxon>Escherichia</taxon>
    </lineage>
</organism>
<feature type="binding site" evidence="5">
    <location>
        <position position="252"/>
    </location>
    <ligand>
        <name>Mn(2+)</name>
        <dbReference type="ChEBI" id="CHEBI:29035"/>
        <label>2</label>
    </ligand>
</feature>
<dbReference type="UniPathway" id="UPA00379">
    <property type="reaction ID" value="UER00552"/>
</dbReference>
<dbReference type="SUPFAM" id="SSF52768">
    <property type="entry name" value="Arginase/deacetylase"/>
    <property type="match status" value="1"/>
</dbReference>
<dbReference type="GO" id="GO:0050415">
    <property type="term" value="F:formimidoylglutamase activity"/>
    <property type="evidence" value="ECO:0007669"/>
    <property type="project" value="UniProtKB-UniRule"/>
</dbReference>
<evidence type="ECO:0000313" key="9">
    <source>
        <dbReference type="Proteomes" id="UP000000749"/>
    </source>
</evidence>
<dbReference type="PANTHER" id="PTHR11358">
    <property type="entry name" value="ARGINASE/AGMATINASE"/>
    <property type="match status" value="1"/>
</dbReference>
<feature type="binding site" evidence="5">
    <location>
        <position position="160"/>
    </location>
    <ligand>
        <name>Mn(2+)</name>
        <dbReference type="ChEBI" id="CHEBI:29035"/>
        <label>1</label>
    </ligand>
</feature>
<dbReference type="PATRIC" id="fig|585057.6.peg.737"/>
<dbReference type="Pfam" id="PF00491">
    <property type="entry name" value="Arginase"/>
    <property type="match status" value="1"/>
</dbReference>
<comment type="pathway">
    <text evidence="5">Amino-acid degradation; L-histidine degradation into L-glutamate; L-glutamate from N-formimidoyl-L-glutamate (hydrolase route): step 1/1.</text>
</comment>
<dbReference type="PROSITE" id="PS51409">
    <property type="entry name" value="ARGINASE_2"/>
    <property type="match status" value="1"/>
</dbReference>
<dbReference type="GO" id="GO:0008783">
    <property type="term" value="F:agmatinase activity"/>
    <property type="evidence" value="ECO:0007669"/>
    <property type="project" value="TreeGrafter"/>
</dbReference>
<comment type="function">
    <text evidence="5">Catalyzes the conversion of N-formimidoyl-L-glutamate to L-glutamate and formamide.</text>
</comment>
<feature type="binding site" evidence="5">
    <location>
        <position position="164"/>
    </location>
    <ligand>
        <name>Mn(2+)</name>
        <dbReference type="ChEBI" id="CHEBI:29035"/>
        <label>1</label>
    </ligand>
</feature>
<keyword evidence="1 5" id="KW-0479">Metal-binding</keyword>
<evidence type="ECO:0000256" key="6">
    <source>
        <dbReference type="NCBIfam" id="TIGR01227"/>
    </source>
</evidence>
<dbReference type="HOGENOM" id="CLU_039478_2_0_6"/>
<comment type="cofactor">
    <cofactor evidence="5">
        <name>Mn(2+)</name>
        <dbReference type="ChEBI" id="CHEBI:29035"/>
    </cofactor>
    <text evidence="5">Binds 2 manganese ions per subunit.</text>
</comment>
<name>A0A0H3ME65_ECO7I</name>
<reference evidence="9" key="1">
    <citation type="journal article" date="2009" name="PLoS Genet.">
        <title>Organised genome dynamics in the Escherichia coli species results in highly diverse adaptive paths.</title>
        <authorList>
            <person name="Touchon M."/>
            <person name="Hoede C."/>
            <person name="Tenaillon O."/>
            <person name="Barbe V."/>
            <person name="Baeriswyl S."/>
            <person name="Bidet P."/>
            <person name="Bingen E."/>
            <person name="Bonacorsi S."/>
            <person name="Bouchier C."/>
            <person name="Bouvet O."/>
            <person name="Calteau A."/>
            <person name="Chiapello H."/>
            <person name="Clermont O."/>
            <person name="Cruveiller S."/>
            <person name="Danchin A."/>
            <person name="Diard M."/>
            <person name="Dossat C."/>
            <person name="Karoui M.E."/>
            <person name="Frapy E."/>
            <person name="Garry L."/>
            <person name="Ghigo J.M."/>
            <person name="Gilles A.M."/>
            <person name="Johnson J."/>
            <person name="Le Bouguenec C."/>
            <person name="Lescat M."/>
            <person name="Mangenot S."/>
            <person name="Martinez-Jehanne V."/>
            <person name="Matic I."/>
            <person name="Nassif X."/>
            <person name="Oztas S."/>
            <person name="Petit M.A."/>
            <person name="Pichon C."/>
            <person name="Rouy Z."/>
            <person name="Ruf C.S."/>
            <person name="Schneider D."/>
            <person name="Tourret J."/>
            <person name="Vacherie B."/>
            <person name="Vallenet D."/>
            <person name="Medigue C."/>
            <person name="Rocha E.P.C."/>
            <person name="Denamur E."/>
        </authorList>
    </citation>
    <scope>NUCLEOTIDE SEQUENCE [LARGE SCALE GENOMIC DNA]</scope>
    <source>
        <strain evidence="9">IAI39 / ExPEC</strain>
    </source>
</reference>
<dbReference type="GO" id="GO:0019557">
    <property type="term" value="P:L-histidine catabolic process to glutamate and formate"/>
    <property type="evidence" value="ECO:0007669"/>
    <property type="project" value="UniProtKB-UniPathway"/>
</dbReference>
<feature type="binding site" evidence="5">
    <location>
        <position position="162"/>
    </location>
    <ligand>
        <name>Mn(2+)</name>
        <dbReference type="ChEBI" id="CHEBI:29035"/>
        <label>2</label>
    </ligand>
</feature>
<dbReference type="EC" id="3.5.3.8" evidence="5 6"/>
<dbReference type="InterPro" id="IPR023696">
    <property type="entry name" value="Ureohydrolase_dom_sf"/>
</dbReference>
<evidence type="ECO:0000256" key="7">
    <source>
        <dbReference type="PROSITE-ProRule" id="PRU00742"/>
    </source>
</evidence>
<dbReference type="EMBL" id="CU928164">
    <property type="protein sequence ID" value="CAR16829.1"/>
    <property type="molecule type" value="Genomic_DNA"/>
</dbReference>
<feature type="binding site" evidence="5">
    <location>
        <position position="134"/>
    </location>
    <ligand>
        <name>Mn(2+)</name>
        <dbReference type="ChEBI" id="CHEBI:29035"/>
        <label>1</label>
    </ligand>
</feature>
<evidence type="ECO:0000256" key="3">
    <source>
        <dbReference type="ARBA" id="ARBA00022808"/>
    </source>
</evidence>
<dbReference type="GO" id="GO:0033389">
    <property type="term" value="P:putrescine biosynthetic process from arginine, via agmatine"/>
    <property type="evidence" value="ECO:0007669"/>
    <property type="project" value="TreeGrafter"/>
</dbReference>
<dbReference type="InterPro" id="IPR005923">
    <property type="entry name" value="HutG"/>
</dbReference>
<feature type="binding site" evidence="5">
    <location>
        <position position="160"/>
    </location>
    <ligand>
        <name>Mn(2+)</name>
        <dbReference type="ChEBI" id="CHEBI:29035"/>
        <label>2</label>
    </ligand>
</feature>
<dbReference type="PANTHER" id="PTHR11358:SF35">
    <property type="entry name" value="FORMIMIDOYLGLUTAMASE"/>
    <property type="match status" value="1"/>
</dbReference>
<protein>
    <recommendedName>
        <fullName evidence="5 6">Formimidoylglutamase</fullName>
        <ecNumber evidence="5 6">3.5.3.8</ecNumber>
    </recommendedName>
    <alternativeName>
        <fullName evidence="5">Formiminoglutamase</fullName>
    </alternativeName>
    <alternativeName>
        <fullName evidence="5">Formiminoglutamate hydrolase</fullName>
    </alternativeName>
</protein>
<evidence type="ECO:0000256" key="4">
    <source>
        <dbReference type="ARBA" id="ARBA00023211"/>
    </source>
</evidence>
<evidence type="ECO:0000256" key="2">
    <source>
        <dbReference type="ARBA" id="ARBA00022801"/>
    </source>
</evidence>
<dbReference type="HAMAP" id="MF_00737">
    <property type="entry name" value="Formimidoylglutam"/>
    <property type="match status" value="1"/>
</dbReference>
<feature type="binding site" evidence="5">
    <location>
        <position position="252"/>
    </location>
    <ligand>
        <name>Mn(2+)</name>
        <dbReference type="ChEBI" id="CHEBI:29035"/>
        <label>1</label>
    </ligand>
</feature>
<proteinExistence type="inferred from homology"/>
<dbReference type="STRING" id="585057.ECIAI39_0692"/>
<dbReference type="NCBIfam" id="TIGR01227">
    <property type="entry name" value="hutG"/>
    <property type="match status" value="1"/>
</dbReference>
<gene>
    <name evidence="5 8" type="primary">hutG</name>
    <name evidence="8" type="ordered locus">ECIAI39_0692</name>
</gene>
<dbReference type="AlphaFoldDB" id="A0A0H3ME65"/>
<evidence type="ECO:0000256" key="5">
    <source>
        <dbReference type="HAMAP-Rule" id="MF_00737"/>
    </source>
</evidence>
<dbReference type="CDD" id="cd09988">
    <property type="entry name" value="Formimidoylglutamase"/>
    <property type="match status" value="1"/>
</dbReference>
<keyword evidence="4 5" id="KW-0464">Manganese</keyword>
<evidence type="ECO:0000313" key="8">
    <source>
        <dbReference type="EMBL" id="CAR16829.1"/>
    </source>
</evidence>